<feature type="domain" description="TadE-like" evidence="2">
    <location>
        <begin position="10"/>
        <end position="52"/>
    </location>
</feature>
<evidence type="ECO:0000256" key="1">
    <source>
        <dbReference type="SAM" id="Phobius"/>
    </source>
</evidence>
<gene>
    <name evidence="3" type="ORF">C1I63_01180</name>
</gene>
<keyword evidence="1" id="KW-0812">Transmembrane</keyword>
<evidence type="ECO:0000259" key="2">
    <source>
        <dbReference type="Pfam" id="PF07811"/>
    </source>
</evidence>
<reference evidence="3 4" key="1">
    <citation type="submission" date="2018-03" db="EMBL/GenBank/DDBJ databases">
        <title>Bacteriophage NCPPB3778 and a type I-E CRISPR drive the evolution of the US Biological Select Agent, Rathayibacter toxicus.</title>
        <authorList>
            <person name="Davis E.W.II."/>
            <person name="Tabima J.F."/>
            <person name="Weisberg A.J."/>
            <person name="Dantas Lopes L."/>
            <person name="Wiseman M.S."/>
            <person name="Wiseman M.S."/>
            <person name="Pupko T."/>
            <person name="Belcher M.S."/>
            <person name="Sechler A.J."/>
            <person name="Tancos M.A."/>
            <person name="Schroeder B.K."/>
            <person name="Murray T.D."/>
            <person name="Luster D.G."/>
            <person name="Schneider W.L."/>
            <person name="Rogers E."/>
            <person name="Andreote F.D."/>
            <person name="Grunwald N.J."/>
            <person name="Putnam M.L."/>
            <person name="Chang J.H."/>
        </authorList>
    </citation>
    <scope>NUCLEOTIDE SEQUENCE [LARGE SCALE GENOMIC DNA]</scope>
    <source>
        <strain evidence="3 4">DSM 15933</strain>
    </source>
</reference>
<dbReference type="EMBL" id="PZPL01000001">
    <property type="protein sequence ID" value="PTL71599.1"/>
    <property type="molecule type" value="Genomic_DNA"/>
</dbReference>
<organism evidence="3 4">
    <name type="scientific">Rathayibacter caricis DSM 15933</name>
    <dbReference type="NCBI Taxonomy" id="1328867"/>
    <lineage>
        <taxon>Bacteria</taxon>
        <taxon>Bacillati</taxon>
        <taxon>Actinomycetota</taxon>
        <taxon>Actinomycetes</taxon>
        <taxon>Micrococcales</taxon>
        <taxon>Microbacteriaceae</taxon>
        <taxon>Rathayibacter</taxon>
    </lineage>
</organism>
<accession>A0A2T4UQ01</accession>
<dbReference type="AlphaFoldDB" id="A0A2T4UQ01"/>
<keyword evidence="1" id="KW-0472">Membrane</keyword>
<dbReference type="InterPro" id="IPR012495">
    <property type="entry name" value="TadE-like_dom"/>
</dbReference>
<sequence length="127" mass="13371">MNRRLGEDKGAVALEFALVLPILMVVLVGIIEFSLLFTAQTTITNAAREGARSMALYNNPATARSAVKNSAFNLSPGLTDAQITVSPTACTAGARTTTTIRYQYHLMTGLFGDGITLTGKAAMRCGG</sequence>
<evidence type="ECO:0000313" key="4">
    <source>
        <dbReference type="Proteomes" id="UP000241085"/>
    </source>
</evidence>
<name>A0A2T4UQ01_9MICO</name>
<proteinExistence type="predicted"/>
<dbReference type="RefSeq" id="WP_107573451.1">
    <property type="nucleotide sequence ID" value="NZ_PZPL01000001.1"/>
</dbReference>
<dbReference type="Pfam" id="PF07811">
    <property type="entry name" value="TadE"/>
    <property type="match status" value="1"/>
</dbReference>
<dbReference type="Proteomes" id="UP000241085">
    <property type="component" value="Unassembled WGS sequence"/>
</dbReference>
<evidence type="ECO:0000313" key="3">
    <source>
        <dbReference type="EMBL" id="PTL71599.1"/>
    </source>
</evidence>
<protein>
    <submittedName>
        <fullName evidence="3">Pilus assembly protein TadE</fullName>
    </submittedName>
</protein>
<keyword evidence="4" id="KW-1185">Reference proteome</keyword>
<keyword evidence="1" id="KW-1133">Transmembrane helix</keyword>
<comment type="caution">
    <text evidence="3">The sequence shown here is derived from an EMBL/GenBank/DDBJ whole genome shotgun (WGS) entry which is preliminary data.</text>
</comment>
<feature type="transmembrane region" description="Helical" evidence="1">
    <location>
        <begin position="12"/>
        <end position="37"/>
    </location>
</feature>